<name>A0A1M6ADU4_9FLAO</name>
<comment type="similarity">
    <text evidence="1 8">Belongs to the DNA photolyase class-1 family.</text>
</comment>
<comment type="cofactor">
    <cofactor evidence="8">
        <name>(6R)-5,10-methylene-5,6,7,8-tetrahydrofolate</name>
        <dbReference type="ChEBI" id="CHEBI:15636"/>
    </cofactor>
    <text evidence="8">Binds 1 5,10-methenyltetrahydrofolate (MTHF) per subunit.</text>
</comment>
<evidence type="ECO:0000256" key="3">
    <source>
        <dbReference type="ARBA" id="ARBA00022630"/>
    </source>
</evidence>
<feature type="domain" description="Photolyase/cryptochrome alpha/beta" evidence="9">
    <location>
        <begin position="6"/>
        <end position="139"/>
    </location>
</feature>
<dbReference type="InterPro" id="IPR014729">
    <property type="entry name" value="Rossmann-like_a/b/a_fold"/>
</dbReference>
<dbReference type="Gene3D" id="3.40.50.620">
    <property type="entry name" value="HUPs"/>
    <property type="match status" value="1"/>
</dbReference>
<feature type="binding site" evidence="6">
    <location>
        <position position="237"/>
    </location>
    <ligand>
        <name>FAD</name>
        <dbReference type="ChEBI" id="CHEBI:57692"/>
    </ligand>
</feature>
<dbReference type="InterPro" id="IPR014133">
    <property type="entry name" value="Cry_DASH"/>
</dbReference>
<dbReference type="RefSeq" id="WP_073147359.1">
    <property type="nucleotide sequence ID" value="NZ_FQYY01000001.1"/>
</dbReference>
<dbReference type="NCBIfam" id="TIGR02765">
    <property type="entry name" value="crypto_DASH"/>
    <property type="match status" value="1"/>
</dbReference>
<dbReference type="PRINTS" id="PR00147">
    <property type="entry name" value="DNAPHOTLYASE"/>
</dbReference>
<dbReference type="PANTHER" id="PTHR11455">
    <property type="entry name" value="CRYPTOCHROME"/>
    <property type="match status" value="1"/>
</dbReference>
<dbReference type="InterPro" id="IPR005101">
    <property type="entry name" value="Cryptochr/Photolyase_FAD-bd"/>
</dbReference>
<evidence type="ECO:0000313" key="11">
    <source>
        <dbReference type="Proteomes" id="UP000184225"/>
    </source>
</evidence>
<dbReference type="OrthoDB" id="9772484at2"/>
<dbReference type="GO" id="GO:0071949">
    <property type="term" value="F:FAD binding"/>
    <property type="evidence" value="ECO:0007669"/>
    <property type="project" value="TreeGrafter"/>
</dbReference>
<dbReference type="Gene3D" id="1.10.579.10">
    <property type="entry name" value="DNA Cyclobutane Dipyrimidine Photolyase, subunit A, domain 3"/>
    <property type="match status" value="1"/>
</dbReference>
<evidence type="ECO:0000313" key="10">
    <source>
        <dbReference type="EMBL" id="SHI34716.1"/>
    </source>
</evidence>
<comment type="cofactor">
    <cofactor evidence="6 8">
        <name>FAD</name>
        <dbReference type="ChEBI" id="CHEBI:57692"/>
    </cofactor>
    <text evidence="6 8">Binds 1 FAD per subunit.</text>
</comment>
<dbReference type="SUPFAM" id="SSF52425">
    <property type="entry name" value="Cryptochrome/photolyase, N-terminal domain"/>
    <property type="match status" value="1"/>
</dbReference>
<dbReference type="Pfam" id="PF03441">
    <property type="entry name" value="FAD_binding_7"/>
    <property type="match status" value="1"/>
</dbReference>
<dbReference type="GO" id="GO:0000719">
    <property type="term" value="P:photoreactive repair"/>
    <property type="evidence" value="ECO:0007669"/>
    <property type="project" value="TreeGrafter"/>
</dbReference>
<reference evidence="10 11" key="1">
    <citation type="submission" date="2016-11" db="EMBL/GenBank/DDBJ databases">
        <authorList>
            <person name="Jaros S."/>
            <person name="Januszkiewicz K."/>
            <person name="Wedrychowicz H."/>
        </authorList>
    </citation>
    <scope>NUCLEOTIDE SEQUENCE [LARGE SCALE GENOMIC DNA]</scope>
    <source>
        <strain evidence="10 11">DSM 21425</strain>
    </source>
</reference>
<dbReference type="InterPro" id="IPR006050">
    <property type="entry name" value="DNA_photolyase_N"/>
</dbReference>
<keyword evidence="4 6" id="KW-0274">FAD</keyword>
<feature type="binding site" evidence="6">
    <location>
        <begin position="387"/>
        <end position="389"/>
    </location>
    <ligand>
        <name>FAD</name>
        <dbReference type="ChEBI" id="CHEBI:57692"/>
    </ligand>
</feature>
<proteinExistence type="inferred from homology"/>
<evidence type="ECO:0000256" key="7">
    <source>
        <dbReference type="PIRSR" id="PIRSR602081-2"/>
    </source>
</evidence>
<dbReference type="GO" id="GO:0003904">
    <property type="term" value="F:deoxyribodipyrimidine photo-lyase activity"/>
    <property type="evidence" value="ECO:0007669"/>
    <property type="project" value="TreeGrafter"/>
</dbReference>
<dbReference type="EMBL" id="FQYY01000001">
    <property type="protein sequence ID" value="SHI34716.1"/>
    <property type="molecule type" value="Genomic_DNA"/>
</dbReference>
<evidence type="ECO:0000256" key="2">
    <source>
        <dbReference type="ARBA" id="ARBA00017881"/>
    </source>
</evidence>
<dbReference type="InterPro" id="IPR036134">
    <property type="entry name" value="Crypto/Photolyase_FAD-like_sf"/>
</dbReference>
<feature type="site" description="Electron transfer via tryptophanyl radical" evidence="7">
    <location>
        <position position="321"/>
    </location>
</feature>
<evidence type="ECO:0000256" key="4">
    <source>
        <dbReference type="ARBA" id="ARBA00022827"/>
    </source>
</evidence>
<dbReference type="Gene3D" id="1.25.40.80">
    <property type="match status" value="1"/>
</dbReference>
<evidence type="ECO:0000256" key="5">
    <source>
        <dbReference type="ARBA" id="ARBA00022991"/>
    </source>
</evidence>
<comment type="function">
    <text evidence="8">May have a photoreceptor function.</text>
</comment>
<dbReference type="AlphaFoldDB" id="A0A1M6ADU4"/>
<feature type="site" description="Electron transfer via tryptophanyl radical" evidence="7">
    <location>
        <position position="397"/>
    </location>
</feature>
<evidence type="ECO:0000256" key="8">
    <source>
        <dbReference type="RuleBase" id="RU367151"/>
    </source>
</evidence>
<evidence type="ECO:0000259" key="9">
    <source>
        <dbReference type="PROSITE" id="PS51645"/>
    </source>
</evidence>
<dbReference type="InterPro" id="IPR036155">
    <property type="entry name" value="Crypto/Photolyase_N_sf"/>
</dbReference>
<evidence type="ECO:0000256" key="6">
    <source>
        <dbReference type="PIRSR" id="PIRSR602081-1"/>
    </source>
</evidence>
<accession>A0A1M6ADU4</accession>
<dbReference type="STRING" id="579105.SAMN04488096_101224"/>
<dbReference type="PANTHER" id="PTHR11455:SF22">
    <property type="entry name" value="CRYPTOCHROME DASH"/>
    <property type="match status" value="1"/>
</dbReference>
<protein>
    <recommendedName>
        <fullName evidence="2 8">Cryptochrome DASH</fullName>
    </recommendedName>
</protein>
<evidence type="ECO:0000256" key="1">
    <source>
        <dbReference type="ARBA" id="ARBA00005862"/>
    </source>
</evidence>
<organism evidence="10 11">
    <name type="scientific">Mesonia phycicola</name>
    <dbReference type="NCBI Taxonomy" id="579105"/>
    <lineage>
        <taxon>Bacteria</taxon>
        <taxon>Pseudomonadati</taxon>
        <taxon>Bacteroidota</taxon>
        <taxon>Flavobacteriia</taxon>
        <taxon>Flavobacteriales</taxon>
        <taxon>Flavobacteriaceae</taxon>
        <taxon>Mesonia</taxon>
    </lineage>
</organism>
<dbReference type="GO" id="GO:0003677">
    <property type="term" value="F:DNA binding"/>
    <property type="evidence" value="ECO:0007669"/>
    <property type="project" value="TreeGrafter"/>
</dbReference>
<dbReference type="Pfam" id="PF00875">
    <property type="entry name" value="DNA_photolyase"/>
    <property type="match status" value="1"/>
</dbReference>
<feature type="site" description="Electron transfer via tryptophanyl radical" evidence="7">
    <location>
        <position position="374"/>
    </location>
</feature>
<dbReference type="SUPFAM" id="SSF48173">
    <property type="entry name" value="Cryptochrome/photolyase FAD-binding domain"/>
    <property type="match status" value="1"/>
</dbReference>
<gene>
    <name evidence="10" type="ORF">SAMN04488096_101224</name>
</gene>
<sequence>MHEKQTYNVIWFRNDLRVFDNYSIEKARKENHPTLAVYCFDPRHFEKTKFGFKKIEKYRAQFLIETVQNLQKNLKEKLNISLLIFHDYPESVFPKLSEKYHFQKIFLQKEWTQEEAEVQKNVHYHLPEVEFIETYDQFLFHPEDIPYESFQNIPEVYTQFRKKAEYHVNIRPPANLPQPQPKEYLVEHTTQIPKLKELGLDEFEKDSRTAFPFHGGEEAADLRIQHYFWDTCQLQHYKKTRNGLLGPDYSSKLSAWLANGSISARKIYWEVKKFEKQVVKNNSTYWLIFELIWRDYFKYISLKHGNKIFQLGGILNKNLDWNQDKEILQNWINGETDEPFVNANMKEIAATGFMSNRGRQNVNSFWAKELKQDWRIGAAYLESMLVDYDVHSNWGNWMYNSGVGNDPRDRKFNIQLQAKRYDPEKKYLQTWLGGQKELF</sequence>
<dbReference type="InterPro" id="IPR002081">
    <property type="entry name" value="Cryptochrome/DNA_photolyase_1"/>
</dbReference>
<keyword evidence="10" id="KW-0456">Lyase</keyword>
<feature type="binding site" evidence="6">
    <location>
        <begin position="250"/>
        <end position="254"/>
    </location>
    <ligand>
        <name>FAD</name>
        <dbReference type="ChEBI" id="CHEBI:57692"/>
    </ligand>
</feature>
<keyword evidence="11" id="KW-1185">Reference proteome</keyword>
<dbReference type="Proteomes" id="UP000184225">
    <property type="component" value="Unassembled WGS sequence"/>
</dbReference>
<dbReference type="PROSITE" id="PS51645">
    <property type="entry name" value="PHR_CRY_ALPHA_BETA"/>
    <property type="match status" value="1"/>
</dbReference>
<keyword evidence="3 6" id="KW-0285">Flavoprotein</keyword>
<keyword evidence="5 8" id="KW-0157">Chromophore</keyword>